<sequence length="342" mass="38070">MSSVYPAYPPPPAPGDEIQVFDSYAPVPDMNAVTQGAPDLSSYGILPKTHWGQWWAPGDAAFAESTNAAAPNVSGQGHNFFHNHLGAEQDTVTQWDSPSTSVYSYPLPSPSTQATSVDVSHSNGESRRGSSATQHDLRTRKRSTASASASASKNQSQPPTTRSTRRASTRKTSKAESATTAAPENRKRNTKSKATAKPRRPPNKSAREEQYDDDDDQDAELDPEQQYEVHSKKVQERNRIASNKFRIKKREDAIQLRIDEEDMERNNRELNNCVADLTSQIYDLKMKLLQHTDCDCALIQDFIATEAQRYIKDLSNGKHSNATAPLPPQTPCYHMYHQHQGM</sequence>
<protein>
    <submittedName>
        <fullName evidence="7">Transcription factor</fullName>
    </submittedName>
</protein>
<feature type="region of interest" description="Disordered" evidence="5">
    <location>
        <begin position="92"/>
        <end position="235"/>
    </location>
</feature>
<dbReference type="InterPro" id="IPR046347">
    <property type="entry name" value="bZIP_sf"/>
</dbReference>
<feature type="domain" description="BZIP" evidence="6">
    <location>
        <begin position="233"/>
        <end position="248"/>
    </location>
</feature>
<evidence type="ECO:0000313" key="8">
    <source>
        <dbReference type="Proteomes" id="UP000266234"/>
    </source>
</evidence>
<evidence type="ECO:0000259" key="6">
    <source>
        <dbReference type="PROSITE" id="PS00036"/>
    </source>
</evidence>
<keyword evidence="2" id="KW-0805">Transcription regulation</keyword>
<evidence type="ECO:0000256" key="1">
    <source>
        <dbReference type="ARBA" id="ARBA00004123"/>
    </source>
</evidence>
<feature type="compositionally biased region" description="Polar residues" evidence="5">
    <location>
        <begin position="92"/>
        <end position="103"/>
    </location>
</feature>
<dbReference type="PANTHER" id="PTHR19304">
    <property type="entry name" value="CYCLIC-AMP RESPONSE ELEMENT BINDING PROTEIN"/>
    <property type="match status" value="1"/>
</dbReference>
<organism evidence="7 8">
    <name type="scientific">Fusarium longipes</name>
    <dbReference type="NCBI Taxonomy" id="694270"/>
    <lineage>
        <taxon>Eukaryota</taxon>
        <taxon>Fungi</taxon>
        <taxon>Dikarya</taxon>
        <taxon>Ascomycota</taxon>
        <taxon>Pezizomycotina</taxon>
        <taxon>Sordariomycetes</taxon>
        <taxon>Hypocreomycetidae</taxon>
        <taxon>Hypocreales</taxon>
        <taxon>Nectriaceae</taxon>
        <taxon>Fusarium</taxon>
    </lineage>
</organism>
<dbReference type="EMBL" id="PXOG01000056">
    <property type="protein sequence ID" value="RGP78973.1"/>
    <property type="molecule type" value="Genomic_DNA"/>
</dbReference>
<name>A0A395T2K8_9HYPO</name>
<dbReference type="Gene3D" id="1.20.5.170">
    <property type="match status" value="1"/>
</dbReference>
<evidence type="ECO:0000256" key="3">
    <source>
        <dbReference type="ARBA" id="ARBA00023163"/>
    </source>
</evidence>
<reference evidence="7 8" key="1">
    <citation type="journal article" date="2018" name="PLoS Pathog.">
        <title>Evolution of structural diversity of trichothecenes, a family of toxins produced by plant pathogenic and entomopathogenic fungi.</title>
        <authorList>
            <person name="Proctor R.H."/>
            <person name="McCormick S.P."/>
            <person name="Kim H.S."/>
            <person name="Cardoza R.E."/>
            <person name="Stanley A.M."/>
            <person name="Lindo L."/>
            <person name="Kelly A."/>
            <person name="Brown D.W."/>
            <person name="Lee T."/>
            <person name="Vaughan M.M."/>
            <person name="Alexander N.J."/>
            <person name="Busman M."/>
            <person name="Gutierrez S."/>
        </authorList>
    </citation>
    <scope>NUCLEOTIDE SEQUENCE [LARGE SCALE GENOMIC DNA]</scope>
    <source>
        <strain evidence="7 8">NRRL 20695</strain>
    </source>
</reference>
<dbReference type="InterPro" id="IPR004827">
    <property type="entry name" value="bZIP"/>
</dbReference>
<dbReference type="SUPFAM" id="SSF57959">
    <property type="entry name" value="Leucine zipper domain"/>
    <property type="match status" value="1"/>
</dbReference>
<feature type="compositionally biased region" description="Basic residues" evidence="5">
    <location>
        <begin position="163"/>
        <end position="172"/>
    </location>
</feature>
<dbReference type="STRING" id="694270.A0A395T2K8"/>
<evidence type="ECO:0000256" key="4">
    <source>
        <dbReference type="ARBA" id="ARBA00023242"/>
    </source>
</evidence>
<evidence type="ECO:0000256" key="2">
    <source>
        <dbReference type="ARBA" id="ARBA00023015"/>
    </source>
</evidence>
<accession>A0A395T2K8</accession>
<dbReference type="Proteomes" id="UP000266234">
    <property type="component" value="Unassembled WGS sequence"/>
</dbReference>
<dbReference type="GO" id="GO:0003700">
    <property type="term" value="F:DNA-binding transcription factor activity"/>
    <property type="evidence" value="ECO:0007669"/>
    <property type="project" value="InterPro"/>
</dbReference>
<keyword evidence="3" id="KW-0804">Transcription</keyword>
<evidence type="ECO:0000256" key="5">
    <source>
        <dbReference type="SAM" id="MobiDB-lite"/>
    </source>
</evidence>
<comment type="caution">
    <text evidence="7">The sequence shown here is derived from an EMBL/GenBank/DDBJ whole genome shotgun (WGS) entry which is preliminary data.</text>
</comment>
<feature type="compositionally biased region" description="Polar residues" evidence="5">
    <location>
        <begin position="110"/>
        <end position="134"/>
    </location>
</feature>
<feature type="compositionally biased region" description="Acidic residues" evidence="5">
    <location>
        <begin position="210"/>
        <end position="225"/>
    </location>
</feature>
<dbReference type="InterPro" id="IPR051027">
    <property type="entry name" value="bZIP_transcription_factors"/>
</dbReference>
<dbReference type="AlphaFoldDB" id="A0A395T2K8"/>
<comment type="subcellular location">
    <subcellularLocation>
        <location evidence="1">Nucleus</location>
    </subcellularLocation>
</comment>
<keyword evidence="8" id="KW-1185">Reference proteome</keyword>
<keyword evidence="4" id="KW-0539">Nucleus</keyword>
<evidence type="ECO:0000313" key="7">
    <source>
        <dbReference type="EMBL" id="RGP78973.1"/>
    </source>
</evidence>
<dbReference type="OrthoDB" id="295274at2759"/>
<dbReference type="GO" id="GO:0005634">
    <property type="term" value="C:nucleus"/>
    <property type="evidence" value="ECO:0007669"/>
    <property type="project" value="UniProtKB-SubCell"/>
</dbReference>
<dbReference type="CDD" id="cd14687">
    <property type="entry name" value="bZIP_ATF2"/>
    <property type="match status" value="1"/>
</dbReference>
<feature type="compositionally biased region" description="Basic residues" evidence="5">
    <location>
        <begin position="188"/>
        <end position="202"/>
    </location>
</feature>
<gene>
    <name evidence="7" type="ORF">FLONG3_2879</name>
</gene>
<feature type="compositionally biased region" description="Low complexity" evidence="5">
    <location>
        <begin position="144"/>
        <end position="162"/>
    </location>
</feature>
<dbReference type="PROSITE" id="PS00036">
    <property type="entry name" value="BZIP_BASIC"/>
    <property type="match status" value="1"/>
</dbReference>
<proteinExistence type="predicted"/>